<dbReference type="AlphaFoldDB" id="A0A1S2N7M8"/>
<proteinExistence type="predicted"/>
<reference evidence="1 2" key="1">
    <citation type="submission" date="2014-10" db="EMBL/GenBank/DDBJ databases">
        <authorList>
            <person name="Seo M.-J."/>
            <person name="Seok Y.J."/>
            <person name="Cha I.-T."/>
        </authorList>
    </citation>
    <scope>NUCLEOTIDE SEQUENCE [LARGE SCALE GENOMIC DNA]</scope>
    <source>
        <strain evidence="1 2">NEU</strain>
    </source>
</reference>
<gene>
    <name evidence="1" type="ORF">LO55_5033</name>
</gene>
<evidence type="ECO:0000313" key="2">
    <source>
        <dbReference type="Proteomes" id="UP000180246"/>
    </source>
</evidence>
<organism evidence="1 2">
    <name type="scientific">Massilia timonae</name>
    <dbReference type="NCBI Taxonomy" id="47229"/>
    <lineage>
        <taxon>Bacteria</taxon>
        <taxon>Pseudomonadati</taxon>
        <taxon>Pseudomonadota</taxon>
        <taxon>Betaproteobacteria</taxon>
        <taxon>Burkholderiales</taxon>
        <taxon>Oxalobacteraceae</taxon>
        <taxon>Telluria group</taxon>
        <taxon>Massilia</taxon>
    </lineage>
</organism>
<protein>
    <submittedName>
        <fullName evidence="1">Uncharacterized protein</fullName>
    </submittedName>
</protein>
<dbReference type="EMBL" id="JRYB01000001">
    <property type="protein sequence ID" value="OIJ41096.1"/>
    <property type="molecule type" value="Genomic_DNA"/>
</dbReference>
<evidence type="ECO:0000313" key="1">
    <source>
        <dbReference type="EMBL" id="OIJ41096.1"/>
    </source>
</evidence>
<name>A0A1S2N7M8_9BURK</name>
<comment type="caution">
    <text evidence="1">The sequence shown here is derived from an EMBL/GenBank/DDBJ whole genome shotgun (WGS) entry which is preliminary data.</text>
</comment>
<dbReference type="Proteomes" id="UP000180246">
    <property type="component" value="Unassembled WGS sequence"/>
</dbReference>
<sequence length="54" mass="5511">MVGLFKSVTNFAADVTTLVVAPVAVAVDLAGAVVKPVAEVAQDLASEVKSLKDR</sequence>
<accession>A0A1S2N7M8</accession>
<dbReference type="RefSeq" id="WP_177185575.1">
    <property type="nucleotide sequence ID" value="NZ_JRYB01000001.1"/>
</dbReference>